<keyword evidence="4 6" id="KW-1133">Transmembrane helix</keyword>
<comment type="subcellular location">
    <subcellularLocation>
        <location evidence="1">Membrane</location>
        <topology evidence="1">Multi-pass membrane protein</topology>
    </subcellularLocation>
</comment>
<evidence type="ECO:0000313" key="8">
    <source>
        <dbReference type="Proteomes" id="UP000033618"/>
    </source>
</evidence>
<feature type="transmembrane region" description="Helical" evidence="6">
    <location>
        <begin position="307"/>
        <end position="336"/>
    </location>
</feature>
<reference evidence="7 8" key="1">
    <citation type="submission" date="2015-03" db="EMBL/GenBank/DDBJ databases">
        <title>Draft Genome Sequence of Burkholderia andropogonis type strain ICMP2807, isolated from Sorghum bicolor.</title>
        <authorList>
            <person name="Lopes-Santos L."/>
            <person name="Castro D.B."/>
            <person name="Ottoboni L.M."/>
            <person name="Park D."/>
            <person name="Weirc B.S."/>
            <person name="Destefano S.A."/>
        </authorList>
    </citation>
    <scope>NUCLEOTIDE SEQUENCE [LARGE SCALE GENOMIC DNA]</scope>
    <source>
        <strain evidence="7 8">ICMP2807</strain>
    </source>
</reference>
<dbReference type="STRING" id="28092.WM40_00995"/>
<evidence type="ECO:0000256" key="5">
    <source>
        <dbReference type="ARBA" id="ARBA00023136"/>
    </source>
</evidence>
<protein>
    <submittedName>
        <fullName evidence="7">Membrane protein</fullName>
    </submittedName>
</protein>
<sequence length="346" mass="37318">MHSSLGGHATPTAQPPIRWLEAVSFVLVGAGLLGVLLLHLLGGLLAGLLVYQLINTLAPVLARRVSGRRARLLALAVLSAAIVGALTVLTLMIIAHFKADASMMPHLLDKTMQVIDQARDHLPEWVDGYLPDDIEDIRLAAASLLHEHMSTLQLAGREVARAFAHVVLGMIIGAIIAVDASDATARRPLAALLMTRFARLADAFRRIVFAQVKISALNTLFTGLFLLVLLPLFHTRLPLSKTLVMVTFIVGLLPVIGNLISNTLIIVAGLSVGLPTTIAAFVFLVSIHKLEYFLNARIVGGEIEAKAWELLLAMIAMEAAFGLPGVVAAPIFYAYLKRELRLKQLV</sequence>
<dbReference type="AlphaFoldDB" id="A0A0F5K628"/>
<dbReference type="OrthoDB" id="8113193at2"/>
<dbReference type="Proteomes" id="UP000033618">
    <property type="component" value="Unassembled WGS sequence"/>
</dbReference>
<feature type="transmembrane region" description="Helical" evidence="6">
    <location>
        <begin position="72"/>
        <end position="97"/>
    </location>
</feature>
<feature type="transmembrane region" description="Helical" evidence="6">
    <location>
        <begin position="264"/>
        <end position="287"/>
    </location>
</feature>
<feature type="transmembrane region" description="Helical" evidence="6">
    <location>
        <begin position="239"/>
        <end position="257"/>
    </location>
</feature>
<dbReference type="EMBL" id="LAQU01000001">
    <property type="protein sequence ID" value="KKB65410.1"/>
    <property type="molecule type" value="Genomic_DNA"/>
</dbReference>
<dbReference type="InterPro" id="IPR002549">
    <property type="entry name" value="AI-2E-like"/>
</dbReference>
<feature type="transmembrane region" description="Helical" evidence="6">
    <location>
        <begin position="159"/>
        <end position="178"/>
    </location>
</feature>
<name>A0A0F5K628_9BURK</name>
<dbReference type="PATRIC" id="fig|28092.6.peg.222"/>
<proteinExistence type="inferred from homology"/>
<evidence type="ECO:0000256" key="2">
    <source>
        <dbReference type="ARBA" id="ARBA00009773"/>
    </source>
</evidence>
<feature type="transmembrane region" description="Helical" evidence="6">
    <location>
        <begin position="25"/>
        <end position="51"/>
    </location>
</feature>
<dbReference type="GO" id="GO:0016020">
    <property type="term" value="C:membrane"/>
    <property type="evidence" value="ECO:0007669"/>
    <property type="project" value="UniProtKB-SubCell"/>
</dbReference>
<gene>
    <name evidence="7" type="ORF">WM40_00995</name>
</gene>
<comment type="caution">
    <text evidence="7">The sequence shown here is derived from an EMBL/GenBank/DDBJ whole genome shotgun (WGS) entry which is preliminary data.</text>
</comment>
<evidence type="ECO:0000256" key="6">
    <source>
        <dbReference type="SAM" id="Phobius"/>
    </source>
</evidence>
<evidence type="ECO:0000256" key="1">
    <source>
        <dbReference type="ARBA" id="ARBA00004141"/>
    </source>
</evidence>
<comment type="similarity">
    <text evidence="2">Belongs to the autoinducer-2 exporter (AI-2E) (TC 2.A.86) family.</text>
</comment>
<keyword evidence="5 6" id="KW-0472">Membrane</keyword>
<evidence type="ECO:0000256" key="3">
    <source>
        <dbReference type="ARBA" id="ARBA00022692"/>
    </source>
</evidence>
<accession>A0A0F5K628</accession>
<dbReference type="Pfam" id="PF01594">
    <property type="entry name" value="AI-2E_transport"/>
    <property type="match status" value="1"/>
</dbReference>
<keyword evidence="8" id="KW-1185">Reference proteome</keyword>
<evidence type="ECO:0000313" key="7">
    <source>
        <dbReference type="EMBL" id="KKB65410.1"/>
    </source>
</evidence>
<feature type="transmembrane region" description="Helical" evidence="6">
    <location>
        <begin position="214"/>
        <end position="233"/>
    </location>
</feature>
<organism evidence="7 8">
    <name type="scientific">Robbsia andropogonis</name>
    <dbReference type="NCBI Taxonomy" id="28092"/>
    <lineage>
        <taxon>Bacteria</taxon>
        <taxon>Pseudomonadati</taxon>
        <taxon>Pseudomonadota</taxon>
        <taxon>Betaproteobacteria</taxon>
        <taxon>Burkholderiales</taxon>
        <taxon>Burkholderiaceae</taxon>
        <taxon>Robbsia</taxon>
    </lineage>
</organism>
<dbReference type="RefSeq" id="WP_046151997.1">
    <property type="nucleotide sequence ID" value="NZ_CADFGU010000001.1"/>
</dbReference>
<keyword evidence="3 6" id="KW-0812">Transmembrane</keyword>
<evidence type="ECO:0000256" key="4">
    <source>
        <dbReference type="ARBA" id="ARBA00022989"/>
    </source>
</evidence>